<dbReference type="GO" id="GO:0080156">
    <property type="term" value="P:mitochondrial mRNA modification"/>
    <property type="evidence" value="ECO:0007669"/>
    <property type="project" value="TreeGrafter"/>
</dbReference>
<dbReference type="PANTHER" id="PTHR31346">
    <property type="entry name" value="MULTIPLE ORGANELLAR RNA EDITING FACTOR 2, CHLOROPLASTIC-RELATED-RELATED"/>
    <property type="match status" value="1"/>
</dbReference>
<evidence type="ECO:0000256" key="1">
    <source>
        <dbReference type="ARBA" id="ARBA00022946"/>
    </source>
</evidence>
<feature type="region of interest" description="Disordered" evidence="2">
    <location>
        <begin position="176"/>
        <end position="236"/>
    </location>
</feature>
<organism evidence="4 5">
    <name type="scientific">Thalictrum thalictroides</name>
    <name type="common">Rue-anemone</name>
    <name type="synonym">Anemone thalictroides</name>
    <dbReference type="NCBI Taxonomy" id="46969"/>
    <lineage>
        <taxon>Eukaryota</taxon>
        <taxon>Viridiplantae</taxon>
        <taxon>Streptophyta</taxon>
        <taxon>Embryophyta</taxon>
        <taxon>Tracheophyta</taxon>
        <taxon>Spermatophyta</taxon>
        <taxon>Magnoliopsida</taxon>
        <taxon>Ranunculales</taxon>
        <taxon>Ranunculaceae</taxon>
        <taxon>Thalictroideae</taxon>
        <taxon>Thalictrum</taxon>
    </lineage>
</organism>
<accession>A0A7J6W4B4</accession>
<sequence length="236" mass="27296">MEAPTLTGVSMPDVYSNDDQPQRGHDTFLAAQPIDQCAYSVDEGDIWKELEPMLSDEVNDYCVKFLVEFVGSEEEAIKKLYLIWSNGYGPYGFCAEISKETSKKLQEHPNVLQLLQDNSFDIKEKDCEKHTGSWVTERERADPLNMDRSITEKLPHSGHANELELWSRSLERLPERGERREREIRGDGEHDSRSRERINNECDIKLHERSEEEHGGRCGRDRGNQQQERGEEKGIM</sequence>
<comment type="caution">
    <text evidence="4">The sequence shown here is derived from an EMBL/GenBank/DDBJ whole genome shotgun (WGS) entry which is preliminary data.</text>
</comment>
<feature type="domain" description="MORF/ORRM1/DAG-like MORF" evidence="3">
    <location>
        <begin position="55"/>
        <end position="129"/>
    </location>
</feature>
<protein>
    <recommendedName>
        <fullName evidence="3">MORF/ORRM1/DAG-like MORF domain-containing protein</fullName>
    </recommendedName>
</protein>
<evidence type="ECO:0000313" key="4">
    <source>
        <dbReference type="EMBL" id="KAF5191797.1"/>
    </source>
</evidence>
<dbReference type="InterPro" id="IPR054059">
    <property type="entry name" value="MORF/ORRM1/DAG-like_MORF"/>
</dbReference>
<dbReference type="Pfam" id="PF21864">
    <property type="entry name" value="MORF_dom"/>
    <property type="match status" value="1"/>
</dbReference>
<name>A0A7J6W4B4_THATH</name>
<evidence type="ECO:0000313" key="5">
    <source>
        <dbReference type="Proteomes" id="UP000554482"/>
    </source>
</evidence>
<reference evidence="4 5" key="1">
    <citation type="submission" date="2020-06" db="EMBL/GenBank/DDBJ databases">
        <title>Transcriptomic and genomic resources for Thalictrum thalictroides and T. hernandezii: Facilitating candidate gene discovery in an emerging model plant lineage.</title>
        <authorList>
            <person name="Arias T."/>
            <person name="Riano-Pachon D.M."/>
            <person name="Di Stilio V.S."/>
        </authorList>
    </citation>
    <scope>NUCLEOTIDE SEQUENCE [LARGE SCALE GENOMIC DNA]</scope>
    <source>
        <strain evidence="5">cv. WT478/WT964</strain>
        <tissue evidence="4">Leaves</tissue>
    </source>
</reference>
<evidence type="ECO:0000259" key="3">
    <source>
        <dbReference type="Pfam" id="PF21864"/>
    </source>
</evidence>
<dbReference type="EMBL" id="JABWDY010022306">
    <property type="protein sequence ID" value="KAF5191797.1"/>
    <property type="molecule type" value="Genomic_DNA"/>
</dbReference>
<proteinExistence type="predicted"/>
<dbReference type="AlphaFoldDB" id="A0A7J6W4B4"/>
<gene>
    <name evidence="4" type="ORF">FRX31_018622</name>
</gene>
<dbReference type="GO" id="GO:0016554">
    <property type="term" value="P:cytidine to uridine editing"/>
    <property type="evidence" value="ECO:0007669"/>
    <property type="project" value="InterPro"/>
</dbReference>
<dbReference type="InterPro" id="IPR039206">
    <property type="entry name" value="MORF/ORRM1/DAG-like"/>
</dbReference>
<evidence type="ECO:0000256" key="2">
    <source>
        <dbReference type="SAM" id="MobiDB-lite"/>
    </source>
</evidence>
<keyword evidence="5" id="KW-1185">Reference proteome</keyword>
<dbReference type="GO" id="GO:0005739">
    <property type="term" value="C:mitochondrion"/>
    <property type="evidence" value="ECO:0007669"/>
    <property type="project" value="TreeGrafter"/>
</dbReference>
<dbReference type="Proteomes" id="UP000554482">
    <property type="component" value="Unassembled WGS sequence"/>
</dbReference>
<keyword evidence="1" id="KW-0809">Transit peptide</keyword>
<feature type="region of interest" description="Disordered" evidence="2">
    <location>
        <begin position="1"/>
        <end position="22"/>
    </location>
</feature>